<keyword evidence="2" id="KW-1185">Reference proteome</keyword>
<dbReference type="KEGG" id="hhsr:HSR6_1293"/>
<dbReference type="OrthoDB" id="223712at2157"/>
<dbReference type="EMBL" id="CP016804">
    <property type="protein sequence ID" value="APE95737.1"/>
    <property type="molecule type" value="Genomic_DNA"/>
</dbReference>
<evidence type="ECO:0008006" key="3">
    <source>
        <dbReference type="Google" id="ProtNLM"/>
    </source>
</evidence>
<protein>
    <recommendedName>
        <fullName evidence="3">DUF1540 domain-containing protein</fullName>
    </recommendedName>
</protein>
<dbReference type="GeneID" id="43509270"/>
<proteinExistence type="predicted"/>
<evidence type="ECO:0000313" key="2">
    <source>
        <dbReference type="Proteomes" id="UP000186165"/>
    </source>
</evidence>
<dbReference type="Proteomes" id="UP000186165">
    <property type="component" value="Chromosome"/>
</dbReference>
<organism evidence="1 2">
    <name type="scientific">Halodesulfurarchaeum formicicum</name>
    <dbReference type="NCBI Taxonomy" id="1873524"/>
    <lineage>
        <taxon>Archaea</taxon>
        <taxon>Methanobacteriati</taxon>
        <taxon>Methanobacteriota</taxon>
        <taxon>Stenosarchaea group</taxon>
        <taxon>Halobacteria</taxon>
        <taxon>Halobacteriales</taxon>
        <taxon>Halobacteriaceae</taxon>
        <taxon>Halodesulfurarchaeum</taxon>
    </lineage>
</organism>
<reference evidence="2" key="1">
    <citation type="submission" date="2016-08" db="EMBL/GenBank/DDBJ databases">
        <title>Discovery of first anaerobic lithoheterotrophic haloarchae widely represented in hypersaline habitats.</title>
        <authorList>
            <person name="Sorokin D.Y."/>
            <person name="Kublanov I.V."/>
            <person name="Roman P."/>
            <person name="Sinninghe Damste J.S."/>
            <person name="Golyshin P.N."/>
            <person name="Rojo D."/>
            <person name="Ciordia S."/>
            <person name="Mena Md.C."/>
            <person name="Ferrer M."/>
            <person name="Smedile F."/>
            <person name="Messina E."/>
            <person name="La Cono V."/>
            <person name="Yakimov M.M."/>
        </authorList>
    </citation>
    <scope>NUCLEOTIDE SEQUENCE [LARGE SCALE GENOMIC DNA]</scope>
    <source>
        <strain evidence="2">HSR6</strain>
    </source>
</reference>
<sequence length="52" mass="5913">MSFGDNRHAVDCMNTSCKYNSSRTCGYSGRLVIDADGNCEMEQDSYHRDQFP</sequence>
<evidence type="ECO:0000313" key="1">
    <source>
        <dbReference type="EMBL" id="APE95737.1"/>
    </source>
</evidence>
<accession>A0A1J1ADS9</accession>
<dbReference type="RefSeq" id="WP_157754382.1">
    <property type="nucleotide sequence ID" value="NZ_CP016070.1"/>
</dbReference>
<gene>
    <name evidence="1" type="ORF">HSR6_1293</name>
</gene>
<name>A0A1J1ADS9_9EURY</name>
<dbReference type="AlphaFoldDB" id="A0A1J1ADS9"/>